<accession>A0A8T2SA31</accession>
<name>A0A8T2SA31_CERRI</name>
<dbReference type="AlphaFoldDB" id="A0A8T2SA31"/>
<sequence>MEARSKSVGARFPGYDGPYPKAMRTSRVARALIICAHVCIRQGRSDHIRRKSGEGSELPKDTCFFELLAAVAGQILQEQDGSDLNERSLLDLGAPKVSVEFGNDNSIMHDISSDDTRRPDITFHPKKEEIITMDRDPEHSTHTLQTKYDSSTHFSLDNSDPLASKSQDFKYFPNSIKATYFPRKRETPTEFSFQGSAAMACIESKLKNGTSDISLCQSEQCIPKANEGKLENMVVDRSTVLKDSSAQEIKQRHAIDMTAPFQMITDSPPLVSSGSSEETPFTSEPKSYLTSVFEPIGQDGAKRGFSSWKSSENDSNSSDSMFSKNCLTKSVHTTDIRALKLRRCTASTAKRRAMGVGYRRKRCKVEDGEASQNEIARSARKKANKFDCMLPDIETEKQLHALEGEKISSISSSSVTSSSTKLDDTNVKLSIKSFIVPELMVVLPESATVANLKKAVMDAAMNLLGGGLCVRVLLQGKKVTDELKSLRQAGISTGGDLDSLDFMLEPNSLPTPGSVEDTFLVLSHDANHPTSSEFNAASFHGGTSKEFLRTPDGCSEMQSTTASPTKEAMENQSNVLVLPAECALVLHSSQKYSDCPNGLAVVPFSQNPGGVGSNKRRMRRPFSVAEVEVLVQAVERLGTGRWRDVKQHAFPQAKHRTYVDLKDKWKTLVHTASIAPHQRRGEPVPQGLLDRVIQAHSYWTAQQAKHQGVEVKAL</sequence>
<dbReference type="OrthoDB" id="2020981at2759"/>
<dbReference type="Pfam" id="PF23603">
    <property type="entry name" value="Ubiquitin_TPR1"/>
    <property type="match status" value="1"/>
</dbReference>
<evidence type="ECO:0000256" key="1">
    <source>
        <dbReference type="ARBA" id="ARBA00023125"/>
    </source>
</evidence>
<evidence type="ECO:0000313" key="5">
    <source>
        <dbReference type="Proteomes" id="UP000825935"/>
    </source>
</evidence>
<dbReference type="InterPro" id="IPR009057">
    <property type="entry name" value="Homeodomain-like_sf"/>
</dbReference>
<dbReference type="InterPro" id="IPR001005">
    <property type="entry name" value="SANT/Myb"/>
</dbReference>
<organism evidence="4 5">
    <name type="scientific">Ceratopteris richardii</name>
    <name type="common">Triangle waterfern</name>
    <dbReference type="NCBI Taxonomy" id="49495"/>
    <lineage>
        <taxon>Eukaryota</taxon>
        <taxon>Viridiplantae</taxon>
        <taxon>Streptophyta</taxon>
        <taxon>Embryophyta</taxon>
        <taxon>Tracheophyta</taxon>
        <taxon>Polypodiopsida</taxon>
        <taxon>Polypodiidae</taxon>
        <taxon>Polypodiales</taxon>
        <taxon>Pteridineae</taxon>
        <taxon>Pteridaceae</taxon>
        <taxon>Parkerioideae</taxon>
        <taxon>Ceratopteris</taxon>
    </lineage>
</organism>
<dbReference type="InterPro" id="IPR017930">
    <property type="entry name" value="Myb_dom"/>
</dbReference>
<evidence type="ECO:0000259" key="3">
    <source>
        <dbReference type="PROSITE" id="PS51294"/>
    </source>
</evidence>
<dbReference type="Proteomes" id="UP000825935">
    <property type="component" value="Chromosome 21"/>
</dbReference>
<dbReference type="Pfam" id="PF00249">
    <property type="entry name" value="Myb_DNA-binding"/>
    <property type="match status" value="1"/>
</dbReference>
<dbReference type="PANTHER" id="PTHR21717">
    <property type="entry name" value="TELOMERIC REPEAT BINDING PROTEIN"/>
    <property type="match status" value="1"/>
</dbReference>
<dbReference type="SUPFAM" id="SSF46689">
    <property type="entry name" value="Homeodomain-like"/>
    <property type="match status" value="1"/>
</dbReference>
<protein>
    <submittedName>
        <fullName evidence="4">Uncharacterized protein</fullName>
    </submittedName>
</protein>
<dbReference type="PROSITE" id="PS51294">
    <property type="entry name" value="HTH_MYB"/>
    <property type="match status" value="1"/>
</dbReference>
<dbReference type="PROSITE" id="PS50090">
    <property type="entry name" value="MYB_LIKE"/>
    <property type="match status" value="1"/>
</dbReference>
<keyword evidence="5" id="KW-1185">Reference proteome</keyword>
<evidence type="ECO:0000313" key="4">
    <source>
        <dbReference type="EMBL" id="KAH7314564.1"/>
    </source>
</evidence>
<evidence type="ECO:0000259" key="2">
    <source>
        <dbReference type="PROSITE" id="PS50090"/>
    </source>
</evidence>
<feature type="domain" description="Myb-like" evidence="2">
    <location>
        <begin position="614"/>
        <end position="669"/>
    </location>
</feature>
<dbReference type="InterPro" id="IPR031105">
    <property type="entry name" value="TRP_plant"/>
</dbReference>
<dbReference type="InterPro" id="IPR057625">
    <property type="entry name" value="TPR1-6-like_ubiquitin"/>
</dbReference>
<dbReference type="Gene3D" id="1.10.246.220">
    <property type="match status" value="1"/>
</dbReference>
<proteinExistence type="predicted"/>
<dbReference type="EMBL" id="CM035426">
    <property type="protein sequence ID" value="KAH7314564.1"/>
    <property type="molecule type" value="Genomic_DNA"/>
</dbReference>
<dbReference type="SMART" id="SM00717">
    <property type="entry name" value="SANT"/>
    <property type="match status" value="1"/>
</dbReference>
<dbReference type="CDD" id="cd11660">
    <property type="entry name" value="SANT_TRF"/>
    <property type="match status" value="1"/>
</dbReference>
<gene>
    <name evidence="4" type="ORF">KP509_21G009400</name>
</gene>
<feature type="domain" description="HTH myb-type" evidence="3">
    <location>
        <begin position="614"/>
        <end position="673"/>
    </location>
</feature>
<dbReference type="PANTHER" id="PTHR21717:SF70">
    <property type="entry name" value="TELOMERE REPEAT-BINDING PROTEIN 2-RELATED"/>
    <property type="match status" value="1"/>
</dbReference>
<comment type="caution">
    <text evidence="4">The sequence shown here is derived from an EMBL/GenBank/DDBJ whole genome shotgun (WGS) entry which is preliminary data.</text>
</comment>
<keyword evidence="1" id="KW-0238">DNA-binding</keyword>
<dbReference type="GO" id="GO:0042162">
    <property type="term" value="F:telomeric DNA binding"/>
    <property type="evidence" value="ECO:0007669"/>
    <property type="project" value="UniProtKB-ARBA"/>
</dbReference>
<reference evidence="4" key="1">
    <citation type="submission" date="2021-08" db="EMBL/GenBank/DDBJ databases">
        <title>WGS assembly of Ceratopteris richardii.</title>
        <authorList>
            <person name="Marchant D.B."/>
            <person name="Chen G."/>
            <person name="Jenkins J."/>
            <person name="Shu S."/>
            <person name="Leebens-Mack J."/>
            <person name="Grimwood J."/>
            <person name="Schmutz J."/>
            <person name="Soltis P."/>
            <person name="Soltis D."/>
            <person name="Chen Z.-H."/>
        </authorList>
    </citation>
    <scope>NUCLEOTIDE SEQUENCE</scope>
    <source>
        <strain evidence="4">Whitten #5841</strain>
        <tissue evidence="4">Leaf</tissue>
    </source>
</reference>